<organism evidence="3 4">
    <name type="scientific">Streptomyces xiangluensis</name>
    <dbReference type="NCBI Taxonomy" id="2665720"/>
    <lineage>
        <taxon>Bacteria</taxon>
        <taxon>Bacillati</taxon>
        <taxon>Actinomycetota</taxon>
        <taxon>Actinomycetes</taxon>
        <taxon>Kitasatosporales</taxon>
        <taxon>Streptomycetaceae</taxon>
        <taxon>Streptomyces</taxon>
    </lineage>
</organism>
<proteinExistence type="predicted"/>
<keyword evidence="2" id="KW-0812">Transmembrane</keyword>
<dbReference type="EMBL" id="JBHSFG010000012">
    <property type="protein sequence ID" value="MFC4464208.1"/>
    <property type="molecule type" value="Genomic_DNA"/>
</dbReference>
<evidence type="ECO:0000256" key="2">
    <source>
        <dbReference type="SAM" id="Phobius"/>
    </source>
</evidence>
<protein>
    <submittedName>
        <fullName evidence="3">Uncharacterized protein</fullName>
    </submittedName>
</protein>
<feature type="region of interest" description="Disordered" evidence="1">
    <location>
        <begin position="128"/>
        <end position="275"/>
    </location>
</feature>
<keyword evidence="2" id="KW-1133">Transmembrane helix</keyword>
<gene>
    <name evidence="3" type="ORF">ACFPH6_06440</name>
</gene>
<feature type="compositionally biased region" description="Low complexity" evidence="1">
    <location>
        <begin position="201"/>
        <end position="212"/>
    </location>
</feature>
<dbReference type="Proteomes" id="UP001596012">
    <property type="component" value="Unassembled WGS sequence"/>
</dbReference>
<evidence type="ECO:0000313" key="4">
    <source>
        <dbReference type="Proteomes" id="UP001596012"/>
    </source>
</evidence>
<comment type="caution">
    <text evidence="3">The sequence shown here is derived from an EMBL/GenBank/DDBJ whole genome shotgun (WGS) entry which is preliminary data.</text>
</comment>
<feature type="compositionally biased region" description="Pro residues" evidence="1">
    <location>
        <begin position="213"/>
        <end position="222"/>
    </location>
</feature>
<feature type="compositionally biased region" description="Low complexity" evidence="1">
    <location>
        <begin position="254"/>
        <end position="273"/>
    </location>
</feature>
<reference evidence="4" key="1">
    <citation type="journal article" date="2019" name="Int. J. Syst. Evol. Microbiol.">
        <title>The Global Catalogue of Microorganisms (GCM) 10K type strain sequencing project: providing services to taxonomists for standard genome sequencing and annotation.</title>
        <authorList>
            <consortium name="The Broad Institute Genomics Platform"/>
            <consortium name="The Broad Institute Genome Sequencing Center for Infectious Disease"/>
            <person name="Wu L."/>
            <person name="Ma J."/>
        </authorList>
    </citation>
    <scope>NUCLEOTIDE SEQUENCE [LARGE SCALE GENOMIC DNA]</scope>
    <source>
        <strain evidence="4">DT43</strain>
    </source>
</reference>
<evidence type="ECO:0000256" key="1">
    <source>
        <dbReference type="SAM" id="MobiDB-lite"/>
    </source>
</evidence>
<sequence length="283" mass="29332">MDYCSSCHRHLNGALVCPGCGAYAPDIAPQAVEGRALSTTAETAVSVTSEWFTASGTWRGRDLRDEAADGDGVDEVPHNAPSGGLEAAPQGRAARRRQLARWKKNKRRAVVATAVALVGGGLTVAALDRPSTDRTQAATAPDDTNKDDPYAGVLEEPRALPTLPAPTQPDTRRSSRTTPPVRPPAADLPREESAPARRTTRTITRPDAAAPAQPDPAAPAPQPQTDSPTSPETDQGDTGRTAEQPPPAADDTDSGTSSGATQPSPSPTSTSPAEICLLVVCIG</sequence>
<evidence type="ECO:0000313" key="3">
    <source>
        <dbReference type="EMBL" id="MFC4464208.1"/>
    </source>
</evidence>
<feature type="transmembrane region" description="Helical" evidence="2">
    <location>
        <begin position="109"/>
        <end position="127"/>
    </location>
</feature>
<name>A0ABV8YK77_9ACTN</name>
<accession>A0ABV8YK77</accession>
<keyword evidence="4" id="KW-1185">Reference proteome</keyword>
<keyword evidence="2" id="KW-0472">Membrane</keyword>
<dbReference type="RefSeq" id="WP_386338569.1">
    <property type="nucleotide sequence ID" value="NZ_JBHSFG010000012.1"/>
</dbReference>